<protein>
    <submittedName>
        <fullName evidence="1">Uncharacterized protein</fullName>
    </submittedName>
</protein>
<dbReference type="Proteomes" id="UP000257109">
    <property type="component" value="Unassembled WGS sequence"/>
</dbReference>
<gene>
    <name evidence="1" type="ORF">CR513_38258</name>
</gene>
<organism evidence="1 2">
    <name type="scientific">Mucuna pruriens</name>
    <name type="common">Velvet bean</name>
    <name type="synonym">Dolichos pruriens</name>
    <dbReference type="NCBI Taxonomy" id="157652"/>
    <lineage>
        <taxon>Eukaryota</taxon>
        <taxon>Viridiplantae</taxon>
        <taxon>Streptophyta</taxon>
        <taxon>Embryophyta</taxon>
        <taxon>Tracheophyta</taxon>
        <taxon>Spermatophyta</taxon>
        <taxon>Magnoliopsida</taxon>
        <taxon>eudicotyledons</taxon>
        <taxon>Gunneridae</taxon>
        <taxon>Pentapetalae</taxon>
        <taxon>rosids</taxon>
        <taxon>fabids</taxon>
        <taxon>Fabales</taxon>
        <taxon>Fabaceae</taxon>
        <taxon>Papilionoideae</taxon>
        <taxon>50 kb inversion clade</taxon>
        <taxon>NPAAA clade</taxon>
        <taxon>indigoferoid/millettioid clade</taxon>
        <taxon>Phaseoleae</taxon>
        <taxon>Mucuna</taxon>
    </lineage>
</organism>
<comment type="caution">
    <text evidence="1">The sequence shown here is derived from an EMBL/GenBank/DDBJ whole genome shotgun (WGS) entry which is preliminary data.</text>
</comment>
<dbReference type="AlphaFoldDB" id="A0A371FS31"/>
<proteinExistence type="predicted"/>
<feature type="non-terminal residue" evidence="1">
    <location>
        <position position="1"/>
    </location>
</feature>
<sequence length="68" mass="7455">MQYPPGSDVYIIGVKTQAKANVTVNATIEVSPVRDCLNVEFYVREPHKGLIGLVKSEGHYNKGPKLAL</sequence>
<reference evidence="1" key="1">
    <citation type="submission" date="2018-05" db="EMBL/GenBank/DDBJ databases">
        <title>Draft genome of Mucuna pruriens seed.</title>
        <authorList>
            <person name="Nnadi N.E."/>
            <person name="Vos R."/>
            <person name="Hasami M.H."/>
            <person name="Devisetty U.K."/>
            <person name="Aguiy J.C."/>
        </authorList>
    </citation>
    <scope>NUCLEOTIDE SEQUENCE [LARGE SCALE GENOMIC DNA]</scope>
    <source>
        <strain evidence="1">JCA_2017</strain>
    </source>
</reference>
<keyword evidence="2" id="KW-1185">Reference proteome</keyword>
<evidence type="ECO:0000313" key="1">
    <source>
        <dbReference type="EMBL" id="RDX81108.1"/>
    </source>
</evidence>
<evidence type="ECO:0000313" key="2">
    <source>
        <dbReference type="Proteomes" id="UP000257109"/>
    </source>
</evidence>
<name>A0A371FS31_MUCPR</name>
<accession>A0A371FS31</accession>
<dbReference type="EMBL" id="QJKJ01008013">
    <property type="protein sequence ID" value="RDX81108.1"/>
    <property type="molecule type" value="Genomic_DNA"/>
</dbReference>